<evidence type="ECO:0000313" key="2">
    <source>
        <dbReference type="Proteomes" id="UP000192257"/>
    </source>
</evidence>
<dbReference type="GeneID" id="39982260"/>
<reference evidence="1 2" key="1">
    <citation type="submission" date="2017-03" db="EMBL/GenBank/DDBJ databases">
        <title>An alternative strategy for trypanosome survival in the mammalian bloodstream revealed through genome and transcriptome analysis of the ubiquitous bovine parasite Trypanosoma (Megatrypanum) theileri.</title>
        <authorList>
            <person name="Kelly S."/>
            <person name="Ivens A."/>
            <person name="Mott A."/>
            <person name="O'Neill E."/>
            <person name="Emms D."/>
            <person name="Macleod O."/>
            <person name="Voorheis P."/>
            <person name="Matthews J."/>
            <person name="Matthews K."/>
            <person name="Carrington M."/>
        </authorList>
    </citation>
    <scope>NUCLEOTIDE SEQUENCE [LARGE SCALE GENOMIC DNA]</scope>
    <source>
        <strain evidence="1">Edinburgh</strain>
    </source>
</reference>
<proteinExistence type="predicted"/>
<dbReference type="OrthoDB" id="269485at2759"/>
<comment type="caution">
    <text evidence="1">The sequence shown here is derived from an EMBL/GenBank/DDBJ whole genome shotgun (WGS) entry which is preliminary data.</text>
</comment>
<protein>
    <submittedName>
        <fullName evidence="1">Uncharacterized protein</fullName>
    </submittedName>
</protein>
<dbReference type="VEuPathDB" id="TriTrypDB:TM35_000042860"/>
<name>A0A1X0P567_9TRYP</name>
<dbReference type="RefSeq" id="XP_028886138.1">
    <property type="nucleotide sequence ID" value="XM_029022480.1"/>
</dbReference>
<dbReference type="AlphaFoldDB" id="A0A1X0P567"/>
<dbReference type="Proteomes" id="UP000192257">
    <property type="component" value="Unassembled WGS sequence"/>
</dbReference>
<evidence type="ECO:0000313" key="1">
    <source>
        <dbReference type="EMBL" id="ORC92072.1"/>
    </source>
</evidence>
<keyword evidence="2" id="KW-1185">Reference proteome</keyword>
<accession>A0A1X0P567</accession>
<gene>
    <name evidence="1" type="ORF">TM35_000042860</name>
</gene>
<sequence length="357" mass="41722">MAARSVAFQADILEWLVGNKKPLRVLRKERYALEKGFIAYFNDFRDMMREIRGKESKETQVVKEKKDDSAGSQSLSQFYESEELAKRMKWKRVTWDDDADYTSFSRRILDNDNLLKNVSAFSFLSIHVTKDPSSTEVMNFPSREKNVELGTLTNWVLQERDPIIVEKYKSSRTKAVGGAFTVDWTAGVVKIMDSASIQEILTFLHTVAPRLQALQVRMEEQQTKLVEDVQNVKIRVGAEVKFNDHDTTFWDDPKRKSTPDYVSPDDVQQFLQSMLKSAFLYRWFLKGHGLRILPPGRPYFVDMEKKEVQIPANFADYNWFGAHQRFESIERFFSTMRSLWWMWFSLAMIIVGDVELL</sequence>
<organism evidence="1 2">
    <name type="scientific">Trypanosoma theileri</name>
    <dbReference type="NCBI Taxonomy" id="67003"/>
    <lineage>
        <taxon>Eukaryota</taxon>
        <taxon>Discoba</taxon>
        <taxon>Euglenozoa</taxon>
        <taxon>Kinetoplastea</taxon>
        <taxon>Metakinetoplastina</taxon>
        <taxon>Trypanosomatida</taxon>
        <taxon>Trypanosomatidae</taxon>
        <taxon>Trypanosoma</taxon>
    </lineage>
</organism>
<dbReference type="EMBL" id="NBCO01000004">
    <property type="protein sequence ID" value="ORC92072.1"/>
    <property type="molecule type" value="Genomic_DNA"/>
</dbReference>